<keyword evidence="1" id="KW-1133">Transmembrane helix</keyword>
<feature type="transmembrane region" description="Helical" evidence="1">
    <location>
        <begin position="54"/>
        <end position="77"/>
    </location>
</feature>
<protein>
    <submittedName>
        <fullName evidence="2">Uncharacterized protein</fullName>
    </submittedName>
</protein>
<evidence type="ECO:0000313" key="2">
    <source>
        <dbReference type="EMBL" id="QWG02414.1"/>
    </source>
</evidence>
<accession>A0AAX1N4E7</accession>
<keyword evidence="3" id="KW-1185">Reference proteome</keyword>
<dbReference type="KEGG" id="fya:KMW28_02180"/>
<dbReference type="EMBL" id="CP076132">
    <property type="protein sequence ID" value="QWG02414.1"/>
    <property type="molecule type" value="Genomic_DNA"/>
</dbReference>
<keyword evidence="1" id="KW-0472">Membrane</keyword>
<dbReference type="RefSeq" id="WP_169666981.1">
    <property type="nucleotide sequence ID" value="NZ_CP076132.1"/>
</dbReference>
<proteinExistence type="predicted"/>
<dbReference type="AlphaFoldDB" id="A0AAX1N4E7"/>
<dbReference type="Proteomes" id="UP000678679">
    <property type="component" value="Chromosome 1"/>
</dbReference>
<name>A0AAX1N4E7_9BACT</name>
<sequence length="332" mass="38887">MKLNIDNLELKASISWFKEDWVMYLLKLVPTYFVILVFFTGLIPNLLLDENPKWGYYVLLATVITNVSITIVSLIVIGSTKIECDGVTLIVKHPRGKEISIPTNTIAQLYLDYHKTKSLNSNTPQVNLVLRTKDDNDIPLLEDRTISAYSGRKLESAIEDFLGIDDYSIDGEYQLHGLQKKSIEQVKSFDETVAIGDVIDINEESHILEKKYQFEWDNQRVDHLLWANNGKEKKVFQRKHEKYYLEKSINPTKFFLNAFFKDKVIWEDLKYDFTYQNNYYTIVEDLKGQFFPDHTVENLVSIQQKTYKSTYEWITIRQFSENNFEVSKVEIA</sequence>
<evidence type="ECO:0000256" key="1">
    <source>
        <dbReference type="SAM" id="Phobius"/>
    </source>
</evidence>
<reference evidence="2 3" key="1">
    <citation type="submission" date="2021-05" db="EMBL/GenBank/DDBJ databases">
        <title>Comparative genomic studies on the polysaccharide-degrading batcterial strains of the Flammeovirga genus.</title>
        <authorList>
            <person name="Zewei F."/>
            <person name="Zheng Z."/>
            <person name="Yu L."/>
            <person name="Ruyue G."/>
            <person name="Yanhong M."/>
            <person name="Yuanyuan C."/>
            <person name="Jingyan G."/>
            <person name="Wenjun H."/>
        </authorList>
    </citation>
    <scope>NUCLEOTIDE SEQUENCE [LARGE SCALE GENOMIC DNA]</scope>
    <source>
        <strain evidence="2 3">NBRC:100898</strain>
    </source>
</reference>
<feature type="transmembrane region" description="Helical" evidence="1">
    <location>
        <begin position="21"/>
        <end position="42"/>
    </location>
</feature>
<keyword evidence="1" id="KW-0812">Transmembrane</keyword>
<evidence type="ECO:0000313" key="3">
    <source>
        <dbReference type="Proteomes" id="UP000678679"/>
    </source>
</evidence>
<organism evidence="2 3">
    <name type="scientific">Flammeovirga yaeyamensis</name>
    <dbReference type="NCBI Taxonomy" id="367791"/>
    <lineage>
        <taxon>Bacteria</taxon>
        <taxon>Pseudomonadati</taxon>
        <taxon>Bacteroidota</taxon>
        <taxon>Cytophagia</taxon>
        <taxon>Cytophagales</taxon>
        <taxon>Flammeovirgaceae</taxon>
        <taxon>Flammeovirga</taxon>
    </lineage>
</organism>
<gene>
    <name evidence="2" type="ORF">KMW28_02180</name>
</gene>